<sequence length="511" mass="56319">MQKDIILEMQNITKEFGVVKALSNVNFQVERNTIHALCGENGAGKSTLMKVLSGVYPHSEYSGNIYYDSQTCQFQGVRDSEALGIVIIHQELALIPNMTIVDNIFLGNEIGSGGVVDYYQSISEARRLLSTVGLNIDPLTMISELSVGQQQLVEIAKAVSKKAKLLILDEPTAALNETESANLLDLIKRFKQEGVTSIIISHKLNEIMSTADHISVLRDGCVVDDIEDVNPNVEARMIKSMVGRDLAHAYPEKDAIIEDVIFEVKNWNVYHELDKTRQIIRDVSLNLRAGEIVGIAGLMGSGRTELALSLFGKMYGSNISGEIILNGKKVVFNSVKDAIDSGLAYVTEDRKEAGLILNDTVNKNISLSSLDEICHYGVVDQHEEVSAAEKYRTMLNIKTPSVHQQVGNLSGGNQQKVVLSKWLMTNPDVLILDEPTRGIDVGAKFEIYKLMNEIARVGKGVIMISSDLPELIGMSDRVYALCEGRITGEIPRDQLTEETVMQHMLGVKERG</sequence>
<dbReference type="InterPro" id="IPR003439">
    <property type="entry name" value="ABC_transporter-like_ATP-bd"/>
</dbReference>
<dbReference type="RefSeq" id="WP_067634336.1">
    <property type="nucleotide sequence ID" value="NZ_CP013213.1"/>
</dbReference>
<dbReference type="AlphaFoldDB" id="A0A109UHN8"/>
<feature type="domain" description="ABC transporter" evidence="9">
    <location>
        <begin position="7"/>
        <end position="244"/>
    </location>
</feature>
<dbReference type="PROSITE" id="PS00211">
    <property type="entry name" value="ABC_TRANSPORTER_1"/>
    <property type="match status" value="2"/>
</dbReference>
<evidence type="ECO:0000256" key="2">
    <source>
        <dbReference type="ARBA" id="ARBA00022475"/>
    </source>
</evidence>
<dbReference type="InterPro" id="IPR017871">
    <property type="entry name" value="ABC_transporter-like_CS"/>
</dbReference>
<dbReference type="EMBL" id="CP013213">
    <property type="protein sequence ID" value="AMC94513.1"/>
    <property type="molecule type" value="Genomic_DNA"/>
</dbReference>
<keyword evidence="11" id="KW-1185">Reference proteome</keyword>
<evidence type="ECO:0000256" key="1">
    <source>
        <dbReference type="ARBA" id="ARBA00022448"/>
    </source>
</evidence>
<reference evidence="10 11" key="1">
    <citation type="submission" date="2015-10" db="EMBL/GenBank/DDBJ databases">
        <title>Erysipelothrix larvae sp. LV19 isolated from the larval gut of the rhinoceros beetle, Trypoxylus dichotomus.</title>
        <authorList>
            <person name="Lim S."/>
            <person name="Kim B.-C."/>
        </authorList>
    </citation>
    <scope>NUCLEOTIDE SEQUENCE [LARGE SCALE GENOMIC DNA]</scope>
    <source>
        <strain evidence="10 11">LV19</strain>
    </source>
</reference>
<protein>
    <submittedName>
        <fullName evidence="10">ABC transporter ATP-binding protein</fullName>
    </submittedName>
</protein>
<evidence type="ECO:0000256" key="6">
    <source>
        <dbReference type="ARBA" id="ARBA00022840"/>
    </source>
</evidence>
<keyword evidence="2" id="KW-1003">Cell membrane</keyword>
<dbReference type="CDD" id="cd03215">
    <property type="entry name" value="ABC_Carb_Monos_II"/>
    <property type="match status" value="1"/>
</dbReference>
<evidence type="ECO:0000256" key="5">
    <source>
        <dbReference type="ARBA" id="ARBA00022741"/>
    </source>
</evidence>
<evidence type="ECO:0000256" key="3">
    <source>
        <dbReference type="ARBA" id="ARBA00022597"/>
    </source>
</evidence>
<dbReference type="PROSITE" id="PS50893">
    <property type="entry name" value="ABC_TRANSPORTER_2"/>
    <property type="match status" value="2"/>
</dbReference>
<dbReference type="GO" id="GO:0005524">
    <property type="term" value="F:ATP binding"/>
    <property type="evidence" value="ECO:0007669"/>
    <property type="project" value="UniProtKB-KW"/>
</dbReference>
<organism evidence="10 11">
    <name type="scientific">Erysipelothrix larvae</name>
    <dbReference type="NCBI Taxonomy" id="1514105"/>
    <lineage>
        <taxon>Bacteria</taxon>
        <taxon>Bacillati</taxon>
        <taxon>Bacillota</taxon>
        <taxon>Erysipelotrichia</taxon>
        <taxon>Erysipelotrichales</taxon>
        <taxon>Erysipelotrichaceae</taxon>
        <taxon>Erysipelothrix</taxon>
    </lineage>
</organism>
<keyword evidence="6 10" id="KW-0067">ATP-binding</keyword>
<accession>A0A109UHN8</accession>
<dbReference type="GO" id="GO:0016887">
    <property type="term" value="F:ATP hydrolysis activity"/>
    <property type="evidence" value="ECO:0007669"/>
    <property type="project" value="InterPro"/>
</dbReference>
<keyword evidence="7" id="KW-1278">Translocase</keyword>
<dbReference type="PANTHER" id="PTHR43790">
    <property type="entry name" value="CARBOHYDRATE TRANSPORT ATP-BINDING PROTEIN MG119-RELATED"/>
    <property type="match status" value="1"/>
</dbReference>
<evidence type="ECO:0000313" key="11">
    <source>
        <dbReference type="Proteomes" id="UP000063781"/>
    </source>
</evidence>
<dbReference type="Pfam" id="PF00005">
    <property type="entry name" value="ABC_tran"/>
    <property type="match status" value="2"/>
</dbReference>
<keyword evidence="4" id="KW-0677">Repeat</keyword>
<dbReference type="OrthoDB" id="501320at2"/>
<dbReference type="Gene3D" id="3.40.50.300">
    <property type="entry name" value="P-loop containing nucleotide triphosphate hydrolases"/>
    <property type="match status" value="2"/>
</dbReference>
<proteinExistence type="predicted"/>
<evidence type="ECO:0000256" key="7">
    <source>
        <dbReference type="ARBA" id="ARBA00022967"/>
    </source>
</evidence>
<dbReference type="InterPro" id="IPR050107">
    <property type="entry name" value="ABC_carbohydrate_import_ATPase"/>
</dbReference>
<keyword evidence="8" id="KW-0472">Membrane</keyword>
<feature type="domain" description="ABC transporter" evidence="9">
    <location>
        <begin position="264"/>
        <end position="508"/>
    </location>
</feature>
<dbReference type="CDD" id="cd03216">
    <property type="entry name" value="ABC_Carb_Monos_I"/>
    <property type="match status" value="1"/>
</dbReference>
<name>A0A109UHN8_9FIRM</name>
<keyword evidence="3" id="KW-0762">Sugar transport</keyword>
<dbReference type="InterPro" id="IPR003593">
    <property type="entry name" value="AAA+_ATPase"/>
</dbReference>
<evidence type="ECO:0000256" key="4">
    <source>
        <dbReference type="ARBA" id="ARBA00022737"/>
    </source>
</evidence>
<dbReference type="PANTHER" id="PTHR43790:SF1">
    <property type="entry name" value="XYLOSE IMPORT ATP-BINDING PROTEIN XYLG"/>
    <property type="match status" value="1"/>
</dbReference>
<evidence type="ECO:0000259" key="9">
    <source>
        <dbReference type="PROSITE" id="PS50893"/>
    </source>
</evidence>
<dbReference type="SMART" id="SM00382">
    <property type="entry name" value="AAA"/>
    <property type="match status" value="2"/>
</dbReference>
<dbReference type="STRING" id="1514105.AOC36_11185"/>
<dbReference type="InterPro" id="IPR027417">
    <property type="entry name" value="P-loop_NTPase"/>
</dbReference>
<dbReference type="SUPFAM" id="SSF52540">
    <property type="entry name" value="P-loop containing nucleoside triphosphate hydrolases"/>
    <property type="match status" value="2"/>
</dbReference>
<dbReference type="Proteomes" id="UP000063781">
    <property type="component" value="Chromosome"/>
</dbReference>
<gene>
    <name evidence="10" type="ORF">AOC36_11185</name>
</gene>
<dbReference type="KEGG" id="erl:AOC36_11185"/>
<evidence type="ECO:0000313" key="10">
    <source>
        <dbReference type="EMBL" id="AMC94513.1"/>
    </source>
</evidence>
<keyword evidence="1" id="KW-0813">Transport</keyword>
<evidence type="ECO:0000256" key="8">
    <source>
        <dbReference type="ARBA" id="ARBA00023136"/>
    </source>
</evidence>
<keyword evidence="5" id="KW-0547">Nucleotide-binding</keyword>